<dbReference type="PANTHER" id="PTHR43649">
    <property type="entry name" value="ARABINOSE-BINDING PROTEIN-RELATED"/>
    <property type="match status" value="1"/>
</dbReference>
<sequence>MKKHTNRWRMSRWLVLLLTLALLLAACSSGAGNREQGGEPVTLKVLYWDEQAFNSDYGMLYYALNPNVEFEVVSTSKLQASEIQSSEEYEKKFEQFIQDEKPDILMLNQDQYEKFAADGRLVSLESYLTRDKLDLEGFIPGLVDLMREKGGGELYGLTPHFYSQAIYYNKDLFDRYNISYPTDKMSWEEVLNLAGRFPTDGSDEDRIYGLSLGYSTELFQLGLAIGTTSGLRVVNPADKRISIDSESWVNAFETALRAIRSDTLYNNENTSFSGSYEDYLLQNPFVSGKVAMAIDGLYLMQRIREAANIIPDKIVKNWDLVTIPVDPANPDYTNDFSFSNIFAIHAESPNRDAAWEFIRYIHSDDYARVKSKAYTGQLPVRTKYIQDEEGRNMAAFYALKPSNNKKYAGFEDLPQDFFMQYYTIGTEELKAVVDDQKTVAEALASMQTRLQAALDEAIANQEANGAAGGNEAGVSVESGMVVMPAESGEGEAGAAGEGSAE</sequence>
<protein>
    <submittedName>
        <fullName evidence="2">Extracellular solute-binding protein family 1</fullName>
    </submittedName>
</protein>
<comment type="caution">
    <text evidence="2">The sequence shown here is derived from an EMBL/GenBank/DDBJ whole genome shotgun (WGS) entry which is preliminary data.</text>
</comment>
<dbReference type="Gene3D" id="3.40.190.10">
    <property type="entry name" value="Periplasmic binding protein-like II"/>
    <property type="match status" value="1"/>
</dbReference>
<keyword evidence="3" id="KW-1185">Reference proteome</keyword>
<proteinExistence type="predicted"/>
<keyword evidence="1" id="KW-0732">Signal</keyword>
<dbReference type="Proteomes" id="UP000681526">
    <property type="component" value="Unassembled WGS sequence"/>
</dbReference>
<dbReference type="PANTHER" id="PTHR43649:SF12">
    <property type="entry name" value="DIACETYLCHITOBIOSE BINDING PROTEIN DASA"/>
    <property type="match status" value="1"/>
</dbReference>
<gene>
    <name evidence="2" type="primary">txxe 3491</name>
    <name evidence="2" type="ORF">TXXE_17490</name>
</gene>
<dbReference type="PROSITE" id="PS51257">
    <property type="entry name" value="PROKAR_LIPOPROTEIN"/>
    <property type="match status" value="1"/>
</dbReference>
<dbReference type="EMBL" id="CAJRAY010000089">
    <property type="protein sequence ID" value="CAG5092038.1"/>
    <property type="molecule type" value="Genomic_DNA"/>
</dbReference>
<reference evidence="2 3" key="1">
    <citation type="submission" date="2021-04" db="EMBL/GenBank/DDBJ databases">
        <authorList>
            <person name="Rakotoarivonina H."/>
        </authorList>
    </citation>
    <scope>NUCLEOTIDE SEQUENCE [LARGE SCALE GENOMIC DNA]</scope>
    <source>
        <strain evidence="2 3">XE</strain>
    </source>
</reference>
<dbReference type="Pfam" id="PF01547">
    <property type="entry name" value="SBP_bac_1"/>
    <property type="match status" value="1"/>
</dbReference>
<evidence type="ECO:0000313" key="3">
    <source>
        <dbReference type="Proteomes" id="UP000681526"/>
    </source>
</evidence>
<dbReference type="RefSeq" id="WP_213486280.1">
    <property type="nucleotide sequence ID" value="NZ_CAJRAY010000089.1"/>
</dbReference>
<accession>A0ABN7S4M7</accession>
<evidence type="ECO:0000313" key="2">
    <source>
        <dbReference type="EMBL" id="CAG5092038.1"/>
    </source>
</evidence>
<dbReference type="InterPro" id="IPR006059">
    <property type="entry name" value="SBP"/>
</dbReference>
<organism evidence="2 3">
    <name type="scientific">Thermobacillus xylanilyticus</name>
    <dbReference type="NCBI Taxonomy" id="76633"/>
    <lineage>
        <taxon>Bacteria</taxon>
        <taxon>Bacillati</taxon>
        <taxon>Bacillota</taxon>
        <taxon>Bacilli</taxon>
        <taxon>Bacillales</taxon>
        <taxon>Paenibacillaceae</taxon>
        <taxon>Thermobacillus</taxon>
    </lineage>
</organism>
<evidence type="ECO:0000256" key="1">
    <source>
        <dbReference type="SAM" id="SignalP"/>
    </source>
</evidence>
<feature type="signal peptide" evidence="1">
    <location>
        <begin position="1"/>
        <end position="31"/>
    </location>
</feature>
<feature type="chain" id="PRO_5047518724" evidence="1">
    <location>
        <begin position="32"/>
        <end position="501"/>
    </location>
</feature>
<name>A0ABN7S4M7_THEXY</name>
<dbReference type="InterPro" id="IPR050490">
    <property type="entry name" value="Bact_solute-bd_prot1"/>
</dbReference>
<dbReference type="SUPFAM" id="SSF53850">
    <property type="entry name" value="Periplasmic binding protein-like II"/>
    <property type="match status" value="1"/>
</dbReference>